<dbReference type="EMBL" id="AVOT02037812">
    <property type="protein sequence ID" value="MBW0532539.1"/>
    <property type="molecule type" value="Genomic_DNA"/>
</dbReference>
<proteinExistence type="predicted"/>
<sequence length="452" mass="52564">MLRPQQPSPSPTPKTFATSTPGTLPRAERFAKSVHITTPTQQPERVTIPTRKIVKIKAKDYNLNFDGSDVEDFIKRAERIASIEGANERDLAMQIVFWSEDKDIRYEIEGMPGYEMEDWDQLKKEMISKWGKVEPERRHRKDSLTRLFNQTQQEGGVKSLSQYRKFIGEYDIISKYLLKYGYIKRENDYHEDVFDSLSPEIRSSVTKEMIKDRAMVQARDGGYILPEMDILRNYIEAELEAAVVIKGKSKLSKSDEIKRKKKARFEDESCEEVIKQMKYITNKIKSASDQDAHVNEALKEFNPMKDVLNQLKELSEAVNSPKKLWRDNPKTQGSGLAPNAQPFRPRNTKAPLPENYQPYVPAQLYPRPPLNCCYHFENGHSLTKCSYLAEDMAQRIVSTQGSNFLYPNFQRVPSEGTKSPKDLVREFDKKKKKFQKTQFKMKILYQDHKIKR</sequence>
<evidence type="ECO:0000313" key="3">
    <source>
        <dbReference type="Proteomes" id="UP000765509"/>
    </source>
</evidence>
<feature type="region of interest" description="Disordered" evidence="1">
    <location>
        <begin position="323"/>
        <end position="345"/>
    </location>
</feature>
<reference evidence="2" key="1">
    <citation type="submission" date="2021-03" db="EMBL/GenBank/DDBJ databases">
        <title>Draft genome sequence of rust myrtle Austropuccinia psidii MF-1, a brazilian biotype.</title>
        <authorList>
            <person name="Quecine M.C."/>
            <person name="Pachon D.M.R."/>
            <person name="Bonatelli M.L."/>
            <person name="Correr F.H."/>
            <person name="Franceschini L.M."/>
            <person name="Leite T.F."/>
            <person name="Margarido G.R.A."/>
            <person name="Almeida C.A."/>
            <person name="Ferrarezi J.A."/>
            <person name="Labate C.A."/>
        </authorList>
    </citation>
    <scope>NUCLEOTIDE SEQUENCE</scope>
    <source>
        <strain evidence="2">MF-1</strain>
    </source>
</reference>
<gene>
    <name evidence="2" type="ORF">O181_072254</name>
</gene>
<evidence type="ECO:0008006" key="4">
    <source>
        <dbReference type="Google" id="ProtNLM"/>
    </source>
</evidence>
<name>A0A9Q3IBB3_9BASI</name>
<comment type="caution">
    <text evidence="2">The sequence shown here is derived from an EMBL/GenBank/DDBJ whole genome shotgun (WGS) entry which is preliminary data.</text>
</comment>
<keyword evidence="3" id="KW-1185">Reference proteome</keyword>
<organism evidence="2 3">
    <name type="scientific">Austropuccinia psidii MF-1</name>
    <dbReference type="NCBI Taxonomy" id="1389203"/>
    <lineage>
        <taxon>Eukaryota</taxon>
        <taxon>Fungi</taxon>
        <taxon>Dikarya</taxon>
        <taxon>Basidiomycota</taxon>
        <taxon>Pucciniomycotina</taxon>
        <taxon>Pucciniomycetes</taxon>
        <taxon>Pucciniales</taxon>
        <taxon>Sphaerophragmiaceae</taxon>
        <taxon>Austropuccinia</taxon>
    </lineage>
</organism>
<dbReference type="AlphaFoldDB" id="A0A9Q3IBB3"/>
<dbReference type="Proteomes" id="UP000765509">
    <property type="component" value="Unassembled WGS sequence"/>
</dbReference>
<feature type="compositionally biased region" description="Pro residues" evidence="1">
    <location>
        <begin position="1"/>
        <end position="12"/>
    </location>
</feature>
<accession>A0A9Q3IBB3</accession>
<dbReference type="OrthoDB" id="2506366at2759"/>
<feature type="region of interest" description="Disordered" evidence="1">
    <location>
        <begin position="1"/>
        <end position="24"/>
    </location>
</feature>
<evidence type="ECO:0000256" key="1">
    <source>
        <dbReference type="SAM" id="MobiDB-lite"/>
    </source>
</evidence>
<evidence type="ECO:0000313" key="2">
    <source>
        <dbReference type="EMBL" id="MBW0532539.1"/>
    </source>
</evidence>
<protein>
    <recommendedName>
        <fullName evidence="4">Retrotransposon gag domain-containing protein</fullName>
    </recommendedName>
</protein>